<reference evidence="1" key="1">
    <citation type="submission" date="2018-05" db="EMBL/GenBank/DDBJ databases">
        <title>Draft genome of Mucuna pruriens seed.</title>
        <authorList>
            <person name="Nnadi N.E."/>
            <person name="Vos R."/>
            <person name="Hasami M.H."/>
            <person name="Devisetty U.K."/>
            <person name="Aguiy J.C."/>
        </authorList>
    </citation>
    <scope>NUCLEOTIDE SEQUENCE [LARGE SCALE GENOMIC DNA]</scope>
    <source>
        <strain evidence="1">JCA_2017</strain>
    </source>
</reference>
<gene>
    <name evidence="1" type="ORF">CR513_18493</name>
</gene>
<dbReference type="Proteomes" id="UP000257109">
    <property type="component" value="Unassembled WGS sequence"/>
</dbReference>
<organism evidence="1 2">
    <name type="scientific">Mucuna pruriens</name>
    <name type="common">Velvet bean</name>
    <name type="synonym">Dolichos pruriens</name>
    <dbReference type="NCBI Taxonomy" id="157652"/>
    <lineage>
        <taxon>Eukaryota</taxon>
        <taxon>Viridiplantae</taxon>
        <taxon>Streptophyta</taxon>
        <taxon>Embryophyta</taxon>
        <taxon>Tracheophyta</taxon>
        <taxon>Spermatophyta</taxon>
        <taxon>Magnoliopsida</taxon>
        <taxon>eudicotyledons</taxon>
        <taxon>Gunneridae</taxon>
        <taxon>Pentapetalae</taxon>
        <taxon>rosids</taxon>
        <taxon>fabids</taxon>
        <taxon>Fabales</taxon>
        <taxon>Fabaceae</taxon>
        <taxon>Papilionoideae</taxon>
        <taxon>50 kb inversion clade</taxon>
        <taxon>NPAAA clade</taxon>
        <taxon>indigoferoid/millettioid clade</taxon>
        <taxon>Phaseoleae</taxon>
        <taxon>Mucuna</taxon>
    </lineage>
</organism>
<keyword evidence="2" id="KW-1185">Reference proteome</keyword>
<feature type="non-terminal residue" evidence="1">
    <location>
        <position position="1"/>
    </location>
</feature>
<proteinExistence type="predicted"/>
<evidence type="ECO:0000313" key="1">
    <source>
        <dbReference type="EMBL" id="RDX98571.1"/>
    </source>
</evidence>
<sequence>MPHPSGLRAGPRRTWAHLRGPKGQLLRRTFPDCGGRTRWRREGLEGERAFGVGPVAVGDLVAAPSLVAAGVVDVAADGGGAGDAGVGGRIGRIENRVGLVVALGARFALDPYYVAARIDYHVLVSGWASHSYSHKTAEEGGDPFGISVHSCIESSSVVVGGVKGGDFVSVDDSVGFLVLIGVLGMGVEFGFCEGLFDVELLEMRGNWKSACVDGVVSSSKLWKVLKLTCGMVLEIKDEGNKGATRRYAPPLPSAIRYVPLSSVKLQNSKVKTFNF</sequence>
<accession>A0A371H723</accession>
<comment type="caution">
    <text evidence="1">The sequence shown here is derived from an EMBL/GenBank/DDBJ whole genome shotgun (WGS) entry which is preliminary data.</text>
</comment>
<dbReference type="EMBL" id="QJKJ01003429">
    <property type="protein sequence ID" value="RDX98571.1"/>
    <property type="molecule type" value="Genomic_DNA"/>
</dbReference>
<evidence type="ECO:0000313" key="2">
    <source>
        <dbReference type="Proteomes" id="UP000257109"/>
    </source>
</evidence>
<protein>
    <submittedName>
        <fullName evidence="1">Uncharacterized protein</fullName>
    </submittedName>
</protein>
<dbReference type="AlphaFoldDB" id="A0A371H723"/>
<name>A0A371H723_MUCPR</name>